<keyword evidence="3 15" id="KW-0813">Transport</keyword>
<evidence type="ECO:0000256" key="14">
    <source>
        <dbReference type="ARBA" id="ARBA00025830"/>
    </source>
</evidence>
<evidence type="ECO:0000256" key="12">
    <source>
        <dbReference type="ARBA" id="ARBA00025198"/>
    </source>
</evidence>
<dbReference type="EMBL" id="SMAI01000002">
    <property type="protein sequence ID" value="TCT06895.1"/>
    <property type="molecule type" value="Genomic_DNA"/>
</dbReference>
<dbReference type="GO" id="GO:0005886">
    <property type="term" value="C:plasma membrane"/>
    <property type="evidence" value="ECO:0007669"/>
    <property type="project" value="UniProtKB-SubCell"/>
</dbReference>
<evidence type="ECO:0000256" key="9">
    <source>
        <dbReference type="ARBA" id="ARBA00023065"/>
    </source>
</evidence>
<feature type="coiled-coil region" evidence="17">
    <location>
        <begin position="78"/>
        <end position="156"/>
    </location>
</feature>
<dbReference type="InterPro" id="IPR002146">
    <property type="entry name" value="ATP_synth_b/b'su_bac/chlpt"/>
</dbReference>
<feature type="chain" id="PRO_5021032508" description="ATP synthase subunit b" evidence="18">
    <location>
        <begin position="26"/>
        <end position="198"/>
    </location>
</feature>
<proteinExistence type="inferred from homology"/>
<dbReference type="InterPro" id="IPR050059">
    <property type="entry name" value="ATP_synthase_B_chain"/>
</dbReference>
<keyword evidence="9 15" id="KW-0406">Ion transport</keyword>
<dbReference type="NCBIfam" id="NF006612">
    <property type="entry name" value="PRK09174.1"/>
    <property type="match status" value="1"/>
</dbReference>
<evidence type="ECO:0000256" key="4">
    <source>
        <dbReference type="ARBA" id="ARBA00022475"/>
    </source>
</evidence>
<organism evidence="19 20">
    <name type="scientific">Aquabacter spiritensis</name>
    <dbReference type="NCBI Taxonomy" id="933073"/>
    <lineage>
        <taxon>Bacteria</taxon>
        <taxon>Pseudomonadati</taxon>
        <taxon>Pseudomonadota</taxon>
        <taxon>Alphaproteobacteria</taxon>
        <taxon>Hyphomicrobiales</taxon>
        <taxon>Xanthobacteraceae</taxon>
        <taxon>Aquabacter</taxon>
    </lineage>
</organism>
<evidence type="ECO:0000256" key="10">
    <source>
        <dbReference type="ARBA" id="ARBA00023136"/>
    </source>
</evidence>
<dbReference type="GO" id="GO:0046933">
    <property type="term" value="F:proton-transporting ATP synthase activity, rotational mechanism"/>
    <property type="evidence" value="ECO:0007669"/>
    <property type="project" value="UniProtKB-UniRule"/>
</dbReference>
<accession>A0A4R3M6J6</accession>
<evidence type="ECO:0000256" key="15">
    <source>
        <dbReference type="HAMAP-Rule" id="MF_01398"/>
    </source>
</evidence>
<feature type="signal peptide" evidence="18">
    <location>
        <begin position="1"/>
        <end position="25"/>
    </location>
</feature>
<dbReference type="Pfam" id="PF00430">
    <property type="entry name" value="ATP-synt_B"/>
    <property type="match status" value="1"/>
</dbReference>
<comment type="similarity">
    <text evidence="2 15 16">Belongs to the ATPase B chain family.</text>
</comment>
<comment type="caution">
    <text evidence="19">The sequence shown here is derived from an EMBL/GenBank/DDBJ whole genome shotgun (WGS) entry which is preliminary data.</text>
</comment>
<dbReference type="PANTHER" id="PTHR33445:SF1">
    <property type="entry name" value="ATP SYNTHASE SUBUNIT B"/>
    <property type="match status" value="1"/>
</dbReference>
<evidence type="ECO:0000256" key="6">
    <source>
        <dbReference type="ARBA" id="ARBA00022692"/>
    </source>
</evidence>
<comment type="subunit">
    <text evidence="14 15">F-type ATPases have 2 components, F(1) - the catalytic core - and F(0) - the membrane proton channel. F(1) has five subunits: alpha(3), beta(3), gamma(1), delta(1), epsilon(1). F(0) has three main subunits: a(1), b(2) and c(10-14). The alpha and beta chains form an alternating ring which encloses part of the gamma chain. F(1) is attached to F(0) by a central stalk formed by the gamma and epsilon chains, while a peripheral stalk is formed by the delta and b chains.</text>
</comment>
<comment type="subcellular location">
    <subcellularLocation>
        <location evidence="1">Cell inner membrane</location>
        <topology evidence="1">Single-pass membrane protein</topology>
    </subcellularLocation>
    <subcellularLocation>
        <location evidence="15">Cell membrane</location>
        <topology evidence="15">Single-pass membrane protein</topology>
    </subcellularLocation>
</comment>
<evidence type="ECO:0000256" key="17">
    <source>
        <dbReference type="SAM" id="Coils"/>
    </source>
</evidence>
<evidence type="ECO:0000256" key="2">
    <source>
        <dbReference type="ARBA" id="ARBA00005513"/>
    </source>
</evidence>
<dbReference type="CDD" id="cd06503">
    <property type="entry name" value="ATP-synt_Fo_b"/>
    <property type="match status" value="1"/>
</dbReference>
<sequence>MIVTSKLTASASLSTVLLIAGTALAAAAEADHGGGFPPFNPATFGSQLLWLAASFGALYFLMSRVTLPRIGRILEERHDRIARDLEEASQRRAESEAALAAYEKALIEARNKANAIAGEARNRLNVETETNRKSLEATLAAKLEEAEGRIEATKTEALSHVRGIAVDTAQAIVSALVGVTPRMEDVESAVDGALSKTH</sequence>
<evidence type="ECO:0000256" key="1">
    <source>
        <dbReference type="ARBA" id="ARBA00004377"/>
    </source>
</evidence>
<keyword evidence="7 15" id="KW-0375">Hydrogen ion transport</keyword>
<keyword evidence="5 15" id="KW-0138">CF(0)</keyword>
<evidence type="ECO:0000313" key="19">
    <source>
        <dbReference type="EMBL" id="TCT06895.1"/>
    </source>
</evidence>
<evidence type="ECO:0000256" key="18">
    <source>
        <dbReference type="SAM" id="SignalP"/>
    </source>
</evidence>
<dbReference type="PANTHER" id="PTHR33445">
    <property type="entry name" value="ATP SYNTHASE SUBUNIT B', CHLOROPLASTIC"/>
    <property type="match status" value="1"/>
</dbReference>
<evidence type="ECO:0000256" key="7">
    <source>
        <dbReference type="ARBA" id="ARBA00022781"/>
    </source>
</evidence>
<keyword evidence="10 15" id="KW-0472">Membrane</keyword>
<dbReference type="GO" id="GO:0046961">
    <property type="term" value="F:proton-transporting ATPase activity, rotational mechanism"/>
    <property type="evidence" value="ECO:0007669"/>
    <property type="project" value="TreeGrafter"/>
</dbReference>
<keyword evidence="4 15" id="KW-1003">Cell membrane</keyword>
<evidence type="ECO:0000256" key="13">
    <source>
        <dbReference type="ARBA" id="ARBA00025614"/>
    </source>
</evidence>
<evidence type="ECO:0000256" key="8">
    <source>
        <dbReference type="ARBA" id="ARBA00022989"/>
    </source>
</evidence>
<evidence type="ECO:0000256" key="16">
    <source>
        <dbReference type="RuleBase" id="RU003848"/>
    </source>
</evidence>
<dbReference type="GO" id="GO:0045259">
    <property type="term" value="C:proton-transporting ATP synthase complex"/>
    <property type="evidence" value="ECO:0007669"/>
    <property type="project" value="UniProtKB-KW"/>
</dbReference>
<dbReference type="RefSeq" id="WP_207915918.1">
    <property type="nucleotide sequence ID" value="NZ_SMAI01000002.1"/>
</dbReference>
<comment type="function">
    <text evidence="12 15">F(1)F(0) ATP synthase produces ATP from ADP in the presence of a proton or sodium gradient. F-type ATPases consist of two structural domains, F(1) containing the extramembraneous catalytic core and F(0) containing the membrane proton channel, linked together by a central stalk and a peripheral stalk. During catalysis, ATP synthesis in the catalytic domain of F(1) is coupled via a rotary mechanism of the central stalk subunits to proton translocation.</text>
</comment>
<keyword evidence="20" id="KW-1185">Reference proteome</keyword>
<evidence type="ECO:0000313" key="20">
    <source>
        <dbReference type="Proteomes" id="UP000294664"/>
    </source>
</evidence>
<keyword evidence="18" id="KW-0732">Signal</keyword>
<feature type="transmembrane region" description="Helical" evidence="15">
    <location>
        <begin position="49"/>
        <end position="67"/>
    </location>
</feature>
<dbReference type="HAMAP" id="MF_01398">
    <property type="entry name" value="ATP_synth_b_bprime"/>
    <property type="match status" value="1"/>
</dbReference>
<dbReference type="AlphaFoldDB" id="A0A4R3M6J6"/>
<comment type="function">
    <text evidence="13">Component of the F(0) channel, it forms part of the peripheral stalk, linking F(1) to F(0). The b'-subunit is a diverged and duplicated form of b found in plants and photosynthetic bacteria.</text>
</comment>
<evidence type="ECO:0000256" key="11">
    <source>
        <dbReference type="ARBA" id="ARBA00023310"/>
    </source>
</evidence>
<evidence type="ECO:0000256" key="5">
    <source>
        <dbReference type="ARBA" id="ARBA00022547"/>
    </source>
</evidence>
<gene>
    <name evidence="15" type="primary">atpF</name>
    <name evidence="19" type="ORF">EDC64_102376</name>
</gene>
<dbReference type="Proteomes" id="UP000294664">
    <property type="component" value="Unassembled WGS sequence"/>
</dbReference>
<evidence type="ECO:0000256" key="3">
    <source>
        <dbReference type="ARBA" id="ARBA00022448"/>
    </source>
</evidence>
<protein>
    <recommendedName>
        <fullName evidence="15">ATP synthase subunit b</fullName>
    </recommendedName>
    <alternativeName>
        <fullName evidence="15">ATP synthase F(0) sector subunit b</fullName>
    </alternativeName>
    <alternativeName>
        <fullName evidence="15">ATPase subunit I</fullName>
    </alternativeName>
    <alternativeName>
        <fullName evidence="15">F-type ATPase subunit b</fullName>
        <shortName evidence="15">F-ATPase subunit b</shortName>
    </alternativeName>
</protein>
<reference evidence="19 20" key="1">
    <citation type="submission" date="2019-03" db="EMBL/GenBank/DDBJ databases">
        <title>Genomic Encyclopedia of Type Strains, Phase IV (KMG-IV): sequencing the most valuable type-strain genomes for metagenomic binning, comparative biology and taxonomic classification.</title>
        <authorList>
            <person name="Goeker M."/>
        </authorList>
    </citation>
    <scope>NUCLEOTIDE SEQUENCE [LARGE SCALE GENOMIC DNA]</scope>
    <source>
        <strain evidence="19 20">DSM 9035</strain>
    </source>
</reference>
<name>A0A4R3M6J6_9HYPH</name>
<keyword evidence="8 15" id="KW-1133">Transmembrane helix</keyword>
<keyword evidence="11 15" id="KW-0066">ATP synthesis</keyword>
<keyword evidence="6 15" id="KW-0812">Transmembrane</keyword>
<keyword evidence="17" id="KW-0175">Coiled coil</keyword>